<dbReference type="SMART" id="SM00530">
    <property type="entry name" value="HTH_XRE"/>
    <property type="match status" value="1"/>
</dbReference>
<dbReference type="PANTHER" id="PTHR46558:SF15">
    <property type="entry name" value="HELIX-TURN-HELIX DOMAIN PROTEIN"/>
    <property type="match status" value="1"/>
</dbReference>
<sequence>MEFGDKLKKLREDFGMSQEKLAQELNVSRQAVYKWENHKGYPDIENLIRISELFDVTIDELIKSDRDLQEKIQIDEDIFFERFSDPGAYIGLVLVFLGAFLFEGSLADTLTVIGLLSILFLTDVVRSIVILFRPD</sequence>
<evidence type="ECO:0000259" key="3">
    <source>
        <dbReference type="PROSITE" id="PS50943"/>
    </source>
</evidence>
<evidence type="ECO:0000313" key="5">
    <source>
        <dbReference type="Proteomes" id="UP000823485"/>
    </source>
</evidence>
<keyword evidence="2" id="KW-0812">Transmembrane</keyword>
<feature type="transmembrane region" description="Helical" evidence="2">
    <location>
        <begin position="112"/>
        <end position="132"/>
    </location>
</feature>
<dbReference type="InterPro" id="IPR001387">
    <property type="entry name" value="Cro/C1-type_HTH"/>
</dbReference>
<feature type="transmembrane region" description="Helical" evidence="2">
    <location>
        <begin position="88"/>
        <end position="106"/>
    </location>
</feature>
<dbReference type="EMBL" id="JAFBFH010000018">
    <property type="protein sequence ID" value="MBM7715763.1"/>
    <property type="molecule type" value="Genomic_DNA"/>
</dbReference>
<dbReference type="Gene3D" id="1.10.260.40">
    <property type="entry name" value="lambda repressor-like DNA-binding domains"/>
    <property type="match status" value="1"/>
</dbReference>
<comment type="caution">
    <text evidence="4">The sequence shown here is derived from an EMBL/GenBank/DDBJ whole genome shotgun (WGS) entry which is preliminary data.</text>
</comment>
<evidence type="ECO:0000256" key="2">
    <source>
        <dbReference type="SAM" id="Phobius"/>
    </source>
</evidence>
<dbReference type="PANTHER" id="PTHR46558">
    <property type="entry name" value="TRACRIPTIONAL REGULATORY PROTEIN-RELATED-RELATED"/>
    <property type="match status" value="1"/>
</dbReference>
<dbReference type="CDD" id="cd00093">
    <property type="entry name" value="HTH_XRE"/>
    <property type="match status" value="1"/>
</dbReference>
<keyword evidence="2" id="KW-1133">Transmembrane helix</keyword>
<dbReference type="Proteomes" id="UP000823485">
    <property type="component" value="Unassembled WGS sequence"/>
</dbReference>
<name>A0ABS2R7Z3_9BACI</name>
<dbReference type="PROSITE" id="PS50943">
    <property type="entry name" value="HTH_CROC1"/>
    <property type="match status" value="1"/>
</dbReference>
<reference evidence="4 5" key="1">
    <citation type="submission" date="2021-01" db="EMBL/GenBank/DDBJ databases">
        <title>Genomic Encyclopedia of Type Strains, Phase IV (KMG-IV): sequencing the most valuable type-strain genomes for metagenomic binning, comparative biology and taxonomic classification.</title>
        <authorList>
            <person name="Goeker M."/>
        </authorList>
    </citation>
    <scope>NUCLEOTIDE SEQUENCE [LARGE SCALE GENOMIC DNA]</scope>
    <source>
        <strain evidence="4 5">DSM 105453</strain>
    </source>
</reference>
<keyword evidence="1" id="KW-0238">DNA-binding</keyword>
<dbReference type="Pfam" id="PF01381">
    <property type="entry name" value="HTH_3"/>
    <property type="match status" value="1"/>
</dbReference>
<accession>A0ABS2R7Z3</accession>
<protein>
    <submittedName>
        <fullName evidence="4">Transcriptional regulator with XRE-family HTH domain</fullName>
    </submittedName>
</protein>
<gene>
    <name evidence="4" type="ORF">JOC94_002752</name>
</gene>
<proteinExistence type="predicted"/>
<keyword evidence="2" id="KW-0472">Membrane</keyword>
<dbReference type="InterPro" id="IPR010982">
    <property type="entry name" value="Lambda_DNA-bd_dom_sf"/>
</dbReference>
<dbReference type="RefSeq" id="WP_077111477.1">
    <property type="nucleotide sequence ID" value="NZ_JAFBFH010000018.1"/>
</dbReference>
<evidence type="ECO:0000313" key="4">
    <source>
        <dbReference type="EMBL" id="MBM7715763.1"/>
    </source>
</evidence>
<feature type="domain" description="HTH cro/C1-type" evidence="3">
    <location>
        <begin position="7"/>
        <end position="61"/>
    </location>
</feature>
<evidence type="ECO:0000256" key="1">
    <source>
        <dbReference type="ARBA" id="ARBA00023125"/>
    </source>
</evidence>
<dbReference type="SUPFAM" id="SSF47413">
    <property type="entry name" value="lambda repressor-like DNA-binding domains"/>
    <property type="match status" value="1"/>
</dbReference>
<keyword evidence="5" id="KW-1185">Reference proteome</keyword>
<organism evidence="4 5">
    <name type="scientific">Siminovitchia thermophila</name>
    <dbReference type="NCBI Taxonomy" id="1245522"/>
    <lineage>
        <taxon>Bacteria</taxon>
        <taxon>Bacillati</taxon>
        <taxon>Bacillota</taxon>
        <taxon>Bacilli</taxon>
        <taxon>Bacillales</taxon>
        <taxon>Bacillaceae</taxon>
        <taxon>Siminovitchia</taxon>
    </lineage>
</organism>